<evidence type="ECO:0000256" key="1">
    <source>
        <dbReference type="SAM" id="SignalP"/>
    </source>
</evidence>
<gene>
    <name evidence="2" type="ORF">BHU61_01550</name>
</gene>
<keyword evidence="1" id="KW-0732">Signal</keyword>
<proteinExistence type="predicted"/>
<reference evidence="2 3" key="1">
    <citation type="journal article" date="2018" name="Front. Microbiol.">
        <title>Description and Comparative Genomics of Macrococcus caseolyticus subsp. hominis subsp. nov., Macrococcus goetzii sp. nov., Macrococcus epidermidis sp. nov., and Macrococcus bohemicus sp. nov., Novel Macrococci From Human Clinical Material With Virulence Potential and Suspected Uptake of Foreign DNA by Natural Transformation.</title>
        <authorList>
            <person name="Maslanova I."/>
            <person name="Wertheimer Z."/>
            <person name="Sedlacek I."/>
            <person name="Svec P."/>
            <person name="Indrakova A."/>
            <person name="Kovarovic V."/>
            <person name="Schumann P."/>
            <person name="Sproer C."/>
            <person name="Kralova S."/>
            <person name="Sedo O."/>
            <person name="Kristofova L."/>
            <person name="Vrbovska V."/>
            <person name="Fuzik T."/>
            <person name="Petras P."/>
            <person name="Zdrahal Z."/>
            <person name="Ruzickova V."/>
            <person name="Doskar J."/>
            <person name="Pantucek R."/>
        </authorList>
    </citation>
    <scope>NUCLEOTIDE SEQUENCE [LARGE SCALE GENOMIC DNA]</scope>
    <source>
        <strain evidence="2 3">01/688</strain>
    </source>
</reference>
<feature type="signal peptide" evidence="1">
    <location>
        <begin position="1"/>
        <end position="20"/>
    </location>
</feature>
<accession>A0A327ZUS9</accession>
<comment type="caution">
    <text evidence="2">The sequence shown here is derived from an EMBL/GenBank/DDBJ whole genome shotgun (WGS) entry which is preliminary data.</text>
</comment>
<dbReference type="EMBL" id="PZJH01000001">
    <property type="protein sequence ID" value="RAK46160.1"/>
    <property type="molecule type" value="Genomic_DNA"/>
</dbReference>
<dbReference type="RefSeq" id="WP_111714319.1">
    <property type="nucleotide sequence ID" value="NZ_JBHSSR010000001.1"/>
</dbReference>
<sequence>MKITKLAVSTIIATSLTLPALSTQVDASATTVSVQKMSEKAFINKVQTVKKEYTKIPVNIRAGYYINPQKQTITVVIKNLTKNVKYKNGIIKKFGKNNLIFKTASYSEQGLVKAKNHLEKYIAANNLKVAGYGTNIMSNKVYVQVVNNEKRTIKLLTEKFKSAAYKIEIITPEQAPRTE</sequence>
<feature type="chain" id="PRO_5039472981" evidence="1">
    <location>
        <begin position="21"/>
        <end position="179"/>
    </location>
</feature>
<organism evidence="2 3">
    <name type="scientific">Macrococcus epidermidis</name>
    <dbReference type="NCBI Taxonomy" id="1902580"/>
    <lineage>
        <taxon>Bacteria</taxon>
        <taxon>Bacillati</taxon>
        <taxon>Bacillota</taxon>
        <taxon>Bacilli</taxon>
        <taxon>Bacillales</taxon>
        <taxon>Staphylococcaceae</taxon>
        <taxon>Macrococcus</taxon>
    </lineage>
</organism>
<name>A0A327ZUS9_9STAP</name>
<evidence type="ECO:0000313" key="2">
    <source>
        <dbReference type="EMBL" id="RAK46160.1"/>
    </source>
</evidence>
<dbReference type="Proteomes" id="UP000249808">
    <property type="component" value="Unassembled WGS sequence"/>
</dbReference>
<dbReference type="AlphaFoldDB" id="A0A327ZUS9"/>
<protein>
    <submittedName>
        <fullName evidence="2">Uncharacterized protein</fullName>
    </submittedName>
</protein>
<evidence type="ECO:0000313" key="3">
    <source>
        <dbReference type="Proteomes" id="UP000249808"/>
    </source>
</evidence>
<keyword evidence="3" id="KW-1185">Reference proteome</keyword>